<reference evidence="2" key="2">
    <citation type="submission" date="2021-08" db="EMBL/GenBank/DDBJ databases">
        <authorList>
            <person name="Gostincar C."/>
            <person name="Sun X."/>
            <person name="Song Z."/>
            <person name="Gunde-Cimerman N."/>
        </authorList>
    </citation>
    <scope>NUCLEOTIDE SEQUENCE</scope>
    <source>
        <strain evidence="2">EXF-9911</strain>
    </source>
</reference>
<evidence type="ECO:0000313" key="3">
    <source>
        <dbReference type="Proteomes" id="UP000779574"/>
    </source>
</evidence>
<dbReference type="AlphaFoldDB" id="A0A9P8EMY8"/>
<comment type="caution">
    <text evidence="2">The sequence shown here is derived from an EMBL/GenBank/DDBJ whole genome shotgun (WGS) entry which is preliminary data.</text>
</comment>
<dbReference type="Proteomes" id="UP000779574">
    <property type="component" value="Unassembled WGS sequence"/>
</dbReference>
<feature type="compositionally biased region" description="Basic and acidic residues" evidence="1">
    <location>
        <begin position="1"/>
        <end position="13"/>
    </location>
</feature>
<evidence type="ECO:0000256" key="1">
    <source>
        <dbReference type="SAM" id="MobiDB-lite"/>
    </source>
</evidence>
<dbReference type="EMBL" id="JAHFXF010000156">
    <property type="protein sequence ID" value="KAG9694619.1"/>
    <property type="molecule type" value="Genomic_DNA"/>
</dbReference>
<reference evidence="2" key="1">
    <citation type="journal article" date="2021" name="J Fungi (Basel)">
        <title>Virulence traits and population genomics of the black yeast Aureobasidium melanogenum.</title>
        <authorList>
            <person name="Cernosa A."/>
            <person name="Sun X."/>
            <person name="Gostincar C."/>
            <person name="Fang C."/>
            <person name="Gunde-Cimerman N."/>
            <person name="Song Z."/>
        </authorList>
    </citation>
    <scope>NUCLEOTIDE SEQUENCE</scope>
    <source>
        <strain evidence="2">EXF-9911</strain>
    </source>
</reference>
<feature type="non-terminal residue" evidence="2">
    <location>
        <position position="1"/>
    </location>
</feature>
<name>A0A9P8EMY8_AURME</name>
<proteinExistence type="predicted"/>
<feature type="region of interest" description="Disordered" evidence="1">
    <location>
        <begin position="1"/>
        <end position="22"/>
    </location>
</feature>
<organism evidence="2 3">
    <name type="scientific">Aureobasidium melanogenum</name>
    <name type="common">Aureobasidium pullulans var. melanogenum</name>
    <dbReference type="NCBI Taxonomy" id="46634"/>
    <lineage>
        <taxon>Eukaryota</taxon>
        <taxon>Fungi</taxon>
        <taxon>Dikarya</taxon>
        <taxon>Ascomycota</taxon>
        <taxon>Pezizomycotina</taxon>
        <taxon>Dothideomycetes</taxon>
        <taxon>Dothideomycetidae</taxon>
        <taxon>Dothideales</taxon>
        <taxon>Saccotheciaceae</taxon>
        <taxon>Aureobasidium</taxon>
    </lineage>
</organism>
<evidence type="ECO:0000313" key="2">
    <source>
        <dbReference type="EMBL" id="KAG9694619.1"/>
    </source>
</evidence>
<dbReference type="OrthoDB" id="3854279at2759"/>
<sequence>LSKEGKVGYKADDDAPDPVPQKITQDEPVIKPLLGVNIVHVCEQIYKQAVLFAYANRTWAMDFAPETSNGLAVDCAQRLACIPRGTAEKIEWLELDIVVDLWSPTNMVTSVATGDLIKMKSLRTIELNLILESGSNPFPKWLNRRNATYRDSPLLVGFVCQILGQIPAQVQDVV</sequence>
<accession>A0A9P8EMY8</accession>
<protein>
    <submittedName>
        <fullName evidence="2">Uncharacterized protein</fullName>
    </submittedName>
</protein>
<feature type="non-terminal residue" evidence="2">
    <location>
        <position position="174"/>
    </location>
</feature>
<gene>
    <name evidence="2" type="ORF">KCU76_g5110</name>
</gene>